<dbReference type="InterPro" id="IPR050492">
    <property type="entry name" value="Bact_metal-bind_prot9"/>
</dbReference>
<evidence type="ECO:0000313" key="6">
    <source>
        <dbReference type="EMBL" id="API86008.1"/>
    </source>
</evidence>
<reference evidence="6 7" key="1">
    <citation type="journal article" date="2016" name="Appl. Environ. Microbiol.">
        <title>Whole genome relationships among Francisella bacteria of diverse origin define new species and provide specific regions for detection.</title>
        <authorList>
            <person name="Challacombe J.F."/>
            <person name="Petersen J.M."/>
            <person name="Gallegos-Graves V."/>
            <person name="Hodge D."/>
            <person name="Pillai S."/>
            <person name="Kuske C.R."/>
        </authorList>
    </citation>
    <scope>NUCLEOTIDE SEQUENCE [LARGE SCALE GENOMIC DNA]</scope>
    <source>
        <strain evidence="7">TX07-7310</strain>
    </source>
</reference>
<proteinExistence type="predicted"/>
<evidence type="ECO:0000256" key="5">
    <source>
        <dbReference type="SAM" id="Phobius"/>
    </source>
</evidence>
<keyword evidence="5" id="KW-1133">Transmembrane helix</keyword>
<evidence type="ECO:0000256" key="1">
    <source>
        <dbReference type="ARBA" id="ARBA00004196"/>
    </source>
</evidence>
<accession>A0A1L4BQ93</accession>
<keyword evidence="7" id="KW-1185">Reference proteome</keyword>
<dbReference type="InterPro" id="IPR006129">
    <property type="entry name" value="AdhesinB"/>
</dbReference>
<dbReference type="AlphaFoldDB" id="A0A1L4BQ93"/>
<dbReference type="Gene3D" id="3.40.50.1980">
    <property type="entry name" value="Nitrogenase molybdenum iron protein domain"/>
    <property type="match status" value="2"/>
</dbReference>
<name>A0A1L4BQ93_9GAMM</name>
<dbReference type="PANTHER" id="PTHR42953:SF1">
    <property type="entry name" value="METAL-BINDING PROTEIN HI_0362-RELATED"/>
    <property type="match status" value="1"/>
</dbReference>
<comment type="subcellular location">
    <subcellularLocation>
        <location evidence="1">Cell envelope</location>
    </subcellularLocation>
</comment>
<evidence type="ECO:0000256" key="3">
    <source>
        <dbReference type="ARBA" id="ARBA00022723"/>
    </source>
</evidence>
<dbReference type="GO" id="GO:0046872">
    <property type="term" value="F:metal ion binding"/>
    <property type="evidence" value="ECO:0007669"/>
    <property type="project" value="UniProtKB-KW"/>
</dbReference>
<keyword evidence="4" id="KW-0732">Signal</keyword>
<dbReference type="OrthoDB" id="5296019at2"/>
<keyword evidence="5" id="KW-0472">Membrane</keyword>
<dbReference type="InterPro" id="IPR006127">
    <property type="entry name" value="ZnuA-like"/>
</dbReference>
<dbReference type="Pfam" id="PF01297">
    <property type="entry name" value="ZnuA"/>
    <property type="match status" value="1"/>
</dbReference>
<feature type="transmembrane region" description="Helical" evidence="5">
    <location>
        <begin position="5"/>
        <end position="23"/>
    </location>
</feature>
<dbReference type="RefSeq" id="WP_072711208.1">
    <property type="nucleotide sequence ID" value="NZ_CP016796.1"/>
</dbReference>
<organism evidence="6 7">
    <name type="scientific">Francisella uliginis</name>
    <dbReference type="NCBI Taxonomy" id="573570"/>
    <lineage>
        <taxon>Bacteria</taxon>
        <taxon>Pseudomonadati</taxon>
        <taxon>Pseudomonadota</taxon>
        <taxon>Gammaproteobacteria</taxon>
        <taxon>Thiotrichales</taxon>
        <taxon>Francisellaceae</taxon>
        <taxon>Francisella</taxon>
    </lineage>
</organism>
<gene>
    <name evidence="6" type="ORF">F7310_00945</name>
</gene>
<dbReference type="PANTHER" id="PTHR42953">
    <property type="entry name" value="HIGH-AFFINITY ZINC UPTAKE SYSTEM PROTEIN ZNUA-RELATED"/>
    <property type="match status" value="1"/>
</dbReference>
<evidence type="ECO:0000256" key="2">
    <source>
        <dbReference type="ARBA" id="ARBA00022448"/>
    </source>
</evidence>
<dbReference type="GO" id="GO:0030313">
    <property type="term" value="C:cell envelope"/>
    <property type="evidence" value="ECO:0007669"/>
    <property type="project" value="UniProtKB-SubCell"/>
</dbReference>
<keyword evidence="3" id="KW-0479">Metal-binding</keyword>
<dbReference type="STRING" id="573570.F7310_00945"/>
<keyword evidence="5" id="KW-0812">Transmembrane</keyword>
<dbReference type="GO" id="GO:0030001">
    <property type="term" value="P:metal ion transport"/>
    <property type="evidence" value="ECO:0007669"/>
    <property type="project" value="InterPro"/>
</dbReference>
<dbReference type="PRINTS" id="PR00691">
    <property type="entry name" value="ADHESINB"/>
</dbReference>
<dbReference type="EMBL" id="CP016796">
    <property type="protein sequence ID" value="API86008.1"/>
    <property type="molecule type" value="Genomic_DNA"/>
</dbReference>
<keyword evidence="2" id="KW-0813">Transport</keyword>
<evidence type="ECO:0000256" key="4">
    <source>
        <dbReference type="ARBA" id="ARBA00022729"/>
    </source>
</evidence>
<evidence type="ECO:0000313" key="7">
    <source>
        <dbReference type="Proteomes" id="UP000184222"/>
    </source>
</evidence>
<sequence length="307" mass="34659">MKKAILIVVVIIAITALLIINFLPNEKPQTTKGFHDINVVAAENQYGSVAKLIGGNNVKVTNIINNADGDPHTFISSVKNAKLLAEADVIIYNGADYDSWIQPILKSNHNAVIIKVQDLLNYQQTPKFGINPHLWYNPKTFPALATKLKDIFIEKDPNDRSLYEKNYEIFNHKYEKVYKLVEQIRQDNKGTPVTATEPLFGYMANALGLDMKGLAFQWVIMNDSEPSPNMMINYQKLLIDREVKVLFYNEQVTDNVTHKILELASDNEIPVVGITETMPPNDNAIDWMINTLQATATVLEQSKNQND</sequence>
<dbReference type="Proteomes" id="UP000184222">
    <property type="component" value="Chromosome"/>
</dbReference>
<protein>
    <submittedName>
        <fullName evidence="6">ABC transporter substrate-binding protein</fullName>
    </submittedName>
</protein>
<dbReference type="SUPFAM" id="SSF53807">
    <property type="entry name" value="Helical backbone' metal receptor"/>
    <property type="match status" value="1"/>
</dbReference>
<dbReference type="KEGG" id="frx:F7310_00945"/>
<dbReference type="GO" id="GO:0007155">
    <property type="term" value="P:cell adhesion"/>
    <property type="evidence" value="ECO:0007669"/>
    <property type="project" value="InterPro"/>
</dbReference>